<dbReference type="InterPro" id="IPR045324">
    <property type="entry name" value="Small_multidrug_res"/>
</dbReference>
<keyword evidence="6 10" id="KW-0472">Membrane</keyword>
<evidence type="ECO:0000256" key="9">
    <source>
        <dbReference type="RuleBase" id="RU003942"/>
    </source>
</evidence>
<evidence type="ECO:0000313" key="11">
    <source>
        <dbReference type="EMBL" id="KZL22062.1"/>
    </source>
</evidence>
<evidence type="ECO:0000256" key="6">
    <source>
        <dbReference type="ARBA" id="ARBA00023136"/>
    </source>
</evidence>
<evidence type="ECO:0000313" key="12">
    <source>
        <dbReference type="Proteomes" id="UP000076577"/>
    </source>
</evidence>
<name>A0A166BAB5_9HYPH</name>
<dbReference type="Pfam" id="PF00893">
    <property type="entry name" value="Multi_Drug_Res"/>
    <property type="match status" value="1"/>
</dbReference>
<feature type="transmembrane region" description="Helical" evidence="10">
    <location>
        <begin position="58"/>
        <end position="78"/>
    </location>
</feature>
<protein>
    <recommendedName>
        <fullName evidence="8">Guanidinium exporter</fullName>
    </recommendedName>
</protein>
<dbReference type="OrthoDB" id="9808638at2"/>
<dbReference type="SUPFAM" id="SSF103481">
    <property type="entry name" value="Multidrug resistance efflux transporter EmrE"/>
    <property type="match status" value="1"/>
</dbReference>
<evidence type="ECO:0000256" key="1">
    <source>
        <dbReference type="ARBA" id="ARBA00004651"/>
    </source>
</evidence>
<dbReference type="Proteomes" id="UP000076577">
    <property type="component" value="Unassembled WGS sequence"/>
</dbReference>
<evidence type="ECO:0000256" key="3">
    <source>
        <dbReference type="ARBA" id="ARBA00022475"/>
    </source>
</evidence>
<dbReference type="GO" id="GO:1990961">
    <property type="term" value="P:xenobiotic detoxification by transmembrane export across the plasma membrane"/>
    <property type="evidence" value="ECO:0007669"/>
    <property type="project" value="UniProtKB-ARBA"/>
</dbReference>
<comment type="subcellular location">
    <subcellularLocation>
        <location evidence="1 9">Cell membrane</location>
        <topology evidence="1 9">Multi-pass membrane protein</topology>
    </subcellularLocation>
</comment>
<keyword evidence="12" id="KW-1185">Reference proteome</keyword>
<evidence type="ECO:0000256" key="5">
    <source>
        <dbReference type="ARBA" id="ARBA00022989"/>
    </source>
</evidence>
<evidence type="ECO:0000256" key="8">
    <source>
        <dbReference type="ARBA" id="ARBA00039168"/>
    </source>
</evidence>
<evidence type="ECO:0000256" key="7">
    <source>
        <dbReference type="ARBA" id="ARBA00038151"/>
    </source>
</evidence>
<dbReference type="EMBL" id="LMCB01000001">
    <property type="protein sequence ID" value="KZL22062.1"/>
    <property type="molecule type" value="Genomic_DNA"/>
</dbReference>
<dbReference type="PANTHER" id="PTHR30561">
    <property type="entry name" value="SMR FAMILY PROTON-DEPENDENT DRUG EFFLUX TRANSPORTER SUGE"/>
    <property type="match status" value="1"/>
</dbReference>
<feature type="transmembrane region" description="Helical" evidence="10">
    <location>
        <begin position="27"/>
        <end position="46"/>
    </location>
</feature>
<keyword evidence="5 10" id="KW-1133">Transmembrane helix</keyword>
<organism evidence="11 12">
    <name type="scientific">Pseudovibrio axinellae</name>
    <dbReference type="NCBI Taxonomy" id="989403"/>
    <lineage>
        <taxon>Bacteria</taxon>
        <taxon>Pseudomonadati</taxon>
        <taxon>Pseudomonadota</taxon>
        <taxon>Alphaproteobacteria</taxon>
        <taxon>Hyphomicrobiales</taxon>
        <taxon>Stappiaceae</taxon>
        <taxon>Pseudovibrio</taxon>
    </lineage>
</organism>
<dbReference type="RefSeq" id="WP_068000491.1">
    <property type="nucleotide sequence ID" value="NZ_FOFM01000003.1"/>
</dbReference>
<dbReference type="FunFam" id="1.10.3730.20:FF:000001">
    <property type="entry name" value="Quaternary ammonium compound resistance transporter SugE"/>
    <property type="match status" value="1"/>
</dbReference>
<gene>
    <name evidence="11" type="primary">sugE</name>
    <name evidence="11" type="ORF">PsAD2_00087</name>
</gene>
<keyword evidence="2" id="KW-0813">Transport</keyword>
<dbReference type="PATRIC" id="fig|989403.3.peg.90"/>
<dbReference type="Gene3D" id="1.10.3730.20">
    <property type="match status" value="1"/>
</dbReference>
<dbReference type="AlphaFoldDB" id="A0A166BAB5"/>
<evidence type="ECO:0000256" key="2">
    <source>
        <dbReference type="ARBA" id="ARBA00022448"/>
    </source>
</evidence>
<proteinExistence type="inferred from homology"/>
<feature type="transmembrane region" description="Helical" evidence="10">
    <location>
        <begin position="84"/>
        <end position="103"/>
    </location>
</feature>
<dbReference type="STRING" id="989403.SAMN05421798_103112"/>
<dbReference type="GO" id="GO:0022857">
    <property type="term" value="F:transmembrane transporter activity"/>
    <property type="evidence" value="ECO:0007669"/>
    <property type="project" value="InterPro"/>
</dbReference>
<sequence length="106" mass="11509">MAWIWLIIAGIFEMAFAICLKLSDGFTKPFYSITFVITAFLSLYFLTRAMASIPLGTAYAVWTGIGASGIAILGIFLFGEPVTFIRLFFIAMLIAAIVGLKLVSNG</sequence>
<dbReference type="PANTHER" id="PTHR30561:SF0">
    <property type="entry name" value="GUANIDINIUM EXPORTER"/>
    <property type="match status" value="1"/>
</dbReference>
<evidence type="ECO:0000256" key="4">
    <source>
        <dbReference type="ARBA" id="ARBA00022692"/>
    </source>
</evidence>
<accession>A0A166BAB5</accession>
<keyword evidence="3" id="KW-1003">Cell membrane</keyword>
<comment type="similarity">
    <text evidence="7">Belongs to the drug/metabolite transporter (DMT) superfamily. Small multidrug resistance (SMR) (TC 2.A.7.1) family. Gdx/SugE subfamily.</text>
</comment>
<dbReference type="GO" id="GO:0005886">
    <property type="term" value="C:plasma membrane"/>
    <property type="evidence" value="ECO:0007669"/>
    <property type="project" value="UniProtKB-SubCell"/>
</dbReference>
<reference evidence="11 12" key="1">
    <citation type="journal article" date="2016" name="Front. Microbiol.">
        <title>Comparative Genomic Analysis Reveals a Diverse Repertoire of Genes Involved in Prokaryote-Eukaryote Interactions within the Pseudovibrio Genus.</title>
        <authorList>
            <person name="Romano S."/>
            <person name="Fernandez-Guerra A."/>
            <person name="Reen F.J."/>
            <person name="Glockner F.O."/>
            <person name="Crowley S.P."/>
            <person name="O'Sullivan O."/>
            <person name="Cotter P.D."/>
            <person name="Adams C."/>
            <person name="Dobson A.D."/>
            <person name="O'Gara F."/>
        </authorList>
    </citation>
    <scope>NUCLEOTIDE SEQUENCE [LARGE SCALE GENOMIC DNA]</scope>
    <source>
        <strain evidence="11 12">Ad2</strain>
    </source>
</reference>
<comment type="caution">
    <text evidence="11">The sequence shown here is derived from an EMBL/GenBank/DDBJ whole genome shotgun (WGS) entry which is preliminary data.</text>
</comment>
<keyword evidence="4 9" id="KW-0812">Transmembrane</keyword>
<dbReference type="InterPro" id="IPR000390">
    <property type="entry name" value="Small_drug/metabolite_transptr"/>
</dbReference>
<evidence type="ECO:0000256" key="10">
    <source>
        <dbReference type="SAM" id="Phobius"/>
    </source>
</evidence>
<dbReference type="InterPro" id="IPR037185">
    <property type="entry name" value="EmrE-like"/>
</dbReference>